<protein>
    <recommendedName>
        <fullName evidence="3">DUF4432 domain-containing protein</fullName>
    </recommendedName>
</protein>
<evidence type="ECO:0008006" key="3">
    <source>
        <dbReference type="Google" id="ProtNLM"/>
    </source>
</evidence>
<dbReference type="GO" id="GO:0030246">
    <property type="term" value="F:carbohydrate binding"/>
    <property type="evidence" value="ECO:0007669"/>
    <property type="project" value="InterPro"/>
</dbReference>
<organism evidence="1 2">
    <name type="scientific">Gellertiella hungarica</name>
    <dbReference type="NCBI Taxonomy" id="1572859"/>
    <lineage>
        <taxon>Bacteria</taxon>
        <taxon>Pseudomonadati</taxon>
        <taxon>Pseudomonadota</taxon>
        <taxon>Alphaproteobacteria</taxon>
        <taxon>Hyphomicrobiales</taxon>
        <taxon>Rhizobiaceae</taxon>
        <taxon>Gellertiella</taxon>
    </lineage>
</organism>
<dbReference type="InterPro" id="IPR014718">
    <property type="entry name" value="GH-type_carb-bd"/>
</dbReference>
<accession>A0A7W6NJ87</accession>
<evidence type="ECO:0000313" key="1">
    <source>
        <dbReference type="EMBL" id="MBB4063488.1"/>
    </source>
</evidence>
<proteinExistence type="predicted"/>
<name>A0A7W6NJ87_9HYPH</name>
<dbReference type="Gene3D" id="2.70.98.10">
    <property type="match status" value="1"/>
</dbReference>
<comment type="caution">
    <text evidence="1">The sequence shown here is derived from an EMBL/GenBank/DDBJ whole genome shotgun (WGS) entry which is preliminary data.</text>
</comment>
<evidence type="ECO:0000313" key="2">
    <source>
        <dbReference type="Proteomes" id="UP000528286"/>
    </source>
</evidence>
<sequence>MSAPLLLSGPDNLTIELDPGSMLDLRRVIAGGVDWSPGLAIVDDGDPRIRHALQGFLFTCGPDHVRHPEPIASGAGHYPLHGSAAGHRAVGIESTAGSCRGSIRIGLADGGEALVERQWEIGSDGWVSLRDRLTNSGGAPFAPMMMYHTNIGGGLLGPETRLEGEMFPDGGMAWDFFDDPGGVFCVPASPVAEIGGEAVLRLGPVAQADGLTLEVRFPTPSLPHLQMWRARREGVNVLGIEPCSHRRAKRQALAEAGELAVLAPGEMLSCGLRFRFSLAARPSSR</sequence>
<reference evidence="1 2" key="1">
    <citation type="submission" date="2020-08" db="EMBL/GenBank/DDBJ databases">
        <title>Genomic Encyclopedia of Type Strains, Phase IV (KMG-IV): sequencing the most valuable type-strain genomes for metagenomic binning, comparative biology and taxonomic classification.</title>
        <authorList>
            <person name="Goeker M."/>
        </authorList>
    </citation>
    <scope>NUCLEOTIDE SEQUENCE [LARGE SCALE GENOMIC DNA]</scope>
    <source>
        <strain evidence="1 2">DSM 29853</strain>
    </source>
</reference>
<dbReference type="Pfam" id="PF14486">
    <property type="entry name" value="DUF4432"/>
    <property type="match status" value="2"/>
</dbReference>
<dbReference type="Proteomes" id="UP000528286">
    <property type="component" value="Unassembled WGS sequence"/>
</dbReference>
<keyword evidence="2" id="KW-1185">Reference proteome</keyword>
<gene>
    <name evidence="1" type="ORF">GGR23_000649</name>
</gene>
<dbReference type="EMBL" id="JACIEZ010000001">
    <property type="protein sequence ID" value="MBB4063488.1"/>
    <property type="molecule type" value="Genomic_DNA"/>
</dbReference>
<dbReference type="InterPro" id="IPR027839">
    <property type="entry name" value="DUF4432"/>
</dbReference>
<dbReference type="AlphaFoldDB" id="A0A7W6NJ87"/>